<evidence type="ECO:0000313" key="2">
    <source>
        <dbReference type="EMBL" id="KAF0029069.1"/>
    </source>
</evidence>
<feature type="compositionally biased region" description="Pro residues" evidence="1">
    <location>
        <begin position="249"/>
        <end position="260"/>
    </location>
</feature>
<protein>
    <submittedName>
        <fullName evidence="2">Uncharacterized protein</fullName>
    </submittedName>
</protein>
<reference evidence="2 3" key="1">
    <citation type="submission" date="2019-06" db="EMBL/GenBank/DDBJ databases">
        <title>Draft genomes of female and male turbot (Scophthalmus maximus).</title>
        <authorList>
            <person name="Xu H."/>
            <person name="Xu X.-W."/>
            <person name="Shao C."/>
            <person name="Chen S."/>
        </authorList>
    </citation>
    <scope>NUCLEOTIDE SEQUENCE [LARGE SCALE GENOMIC DNA]</scope>
    <source>
        <strain evidence="2">Ysfricsl-2016a</strain>
        <tissue evidence="2">Blood</tissue>
    </source>
</reference>
<evidence type="ECO:0000256" key="1">
    <source>
        <dbReference type="SAM" id="MobiDB-lite"/>
    </source>
</evidence>
<comment type="caution">
    <text evidence="2">The sequence shown here is derived from an EMBL/GenBank/DDBJ whole genome shotgun (WGS) entry which is preliminary data.</text>
</comment>
<dbReference type="Proteomes" id="UP000438429">
    <property type="component" value="Unassembled WGS sequence"/>
</dbReference>
<organism evidence="2 3">
    <name type="scientific">Scophthalmus maximus</name>
    <name type="common">Turbot</name>
    <name type="synonym">Psetta maxima</name>
    <dbReference type="NCBI Taxonomy" id="52904"/>
    <lineage>
        <taxon>Eukaryota</taxon>
        <taxon>Metazoa</taxon>
        <taxon>Chordata</taxon>
        <taxon>Craniata</taxon>
        <taxon>Vertebrata</taxon>
        <taxon>Euteleostomi</taxon>
        <taxon>Actinopterygii</taxon>
        <taxon>Neopterygii</taxon>
        <taxon>Teleostei</taxon>
        <taxon>Neoteleostei</taxon>
        <taxon>Acanthomorphata</taxon>
        <taxon>Carangaria</taxon>
        <taxon>Pleuronectiformes</taxon>
        <taxon>Pleuronectoidei</taxon>
        <taxon>Scophthalmidae</taxon>
        <taxon>Scophthalmus</taxon>
    </lineage>
</organism>
<dbReference type="AlphaFoldDB" id="A0A6A4S937"/>
<accession>A0A6A4S937</accession>
<evidence type="ECO:0000313" key="3">
    <source>
        <dbReference type="Proteomes" id="UP000438429"/>
    </source>
</evidence>
<sequence>MAFPTHEWIQSTANTHRGREEDEDEEEDELHTTMKSVLAPSPLVTKVLALNNDSDSCIDVNSHDVAPIFLKTDPKKKAFKGRNFVWSSALSSGRSFVSLPPSAHTAGAQFGLEEETVIAGSGSNRIRVQTAALPWFCLVEEPLGSGSQIPNFLGTRCESHVPQRLGPDVPVLPEQILLECPGMLQEDAFSSPEASCWLRRERRHTPQRGSLTTDRDRLLRESKWWQTCSSWRPMSQPPGPMGPRVHASEPPPPPRILAQR</sequence>
<feature type="region of interest" description="Disordered" evidence="1">
    <location>
        <begin position="1"/>
        <end position="26"/>
    </location>
</feature>
<gene>
    <name evidence="2" type="ORF">F2P81_018174</name>
</gene>
<feature type="region of interest" description="Disordered" evidence="1">
    <location>
        <begin position="229"/>
        <end position="260"/>
    </location>
</feature>
<name>A0A6A4S937_SCOMX</name>
<proteinExistence type="predicted"/>
<dbReference type="EMBL" id="VEVO01000016">
    <property type="protein sequence ID" value="KAF0029069.1"/>
    <property type="molecule type" value="Genomic_DNA"/>
</dbReference>